<protein>
    <submittedName>
        <fullName evidence="2">Uncharacterized protein</fullName>
    </submittedName>
</protein>
<reference evidence="3" key="1">
    <citation type="submission" date="2018-04" db="EMBL/GenBank/DDBJ databases">
        <authorList>
            <person name="Cornet L."/>
        </authorList>
    </citation>
    <scope>NUCLEOTIDE SEQUENCE [LARGE SCALE GENOMIC DNA]</scope>
</reference>
<dbReference type="Proteomes" id="UP000249354">
    <property type="component" value="Unassembled WGS sequence"/>
</dbReference>
<reference evidence="2 3" key="2">
    <citation type="submission" date="2018-06" db="EMBL/GenBank/DDBJ databases">
        <title>Metagenomic assembly of (sub)arctic Cyanobacteria and their associated microbiome from non-axenic cultures.</title>
        <authorList>
            <person name="Baurain D."/>
        </authorList>
    </citation>
    <scope>NUCLEOTIDE SEQUENCE [LARGE SCALE GENOMIC DNA]</scope>
    <source>
        <strain evidence="2">ULC129bin1</strain>
    </source>
</reference>
<evidence type="ECO:0000256" key="1">
    <source>
        <dbReference type="SAM" id="MobiDB-lite"/>
    </source>
</evidence>
<accession>A0A2W4VNS3</accession>
<comment type="caution">
    <text evidence="2">The sequence shown here is derived from an EMBL/GenBank/DDBJ whole genome shotgun (WGS) entry which is preliminary data.</text>
</comment>
<proteinExistence type="predicted"/>
<feature type="region of interest" description="Disordered" evidence="1">
    <location>
        <begin position="22"/>
        <end position="73"/>
    </location>
</feature>
<gene>
    <name evidence="2" type="ORF">DCF25_19735</name>
</gene>
<evidence type="ECO:0000313" key="3">
    <source>
        <dbReference type="Proteomes" id="UP000249354"/>
    </source>
</evidence>
<evidence type="ECO:0000313" key="2">
    <source>
        <dbReference type="EMBL" id="PZO11255.1"/>
    </source>
</evidence>
<dbReference type="AlphaFoldDB" id="A0A2W4VNS3"/>
<organism evidence="2 3">
    <name type="scientific">Leptolyngbya foveolarum</name>
    <dbReference type="NCBI Taxonomy" id="47253"/>
    <lineage>
        <taxon>Bacteria</taxon>
        <taxon>Bacillati</taxon>
        <taxon>Cyanobacteriota</taxon>
        <taxon>Cyanophyceae</taxon>
        <taxon>Leptolyngbyales</taxon>
        <taxon>Leptolyngbyaceae</taxon>
        <taxon>Leptolyngbya group</taxon>
        <taxon>Leptolyngbya</taxon>
    </lineage>
</organism>
<sequence length="73" mass="7898">MIFNLQNSVLVAVLSSCLPMRSQGDAADESATSDPFLSGDFGVPIRPLDRHQTKSPLSPTDRPLFAQETPLNV</sequence>
<name>A0A2W4VNS3_9CYAN</name>
<dbReference type="EMBL" id="QBMC01000194">
    <property type="protein sequence ID" value="PZO11255.1"/>
    <property type="molecule type" value="Genomic_DNA"/>
</dbReference>